<dbReference type="PROSITE" id="PS50222">
    <property type="entry name" value="EF_HAND_2"/>
    <property type="match status" value="1"/>
</dbReference>
<dbReference type="PROSITE" id="PS00018">
    <property type="entry name" value="EF_HAND_1"/>
    <property type="match status" value="1"/>
</dbReference>
<dbReference type="PANTHER" id="PTHR23048:SF0">
    <property type="entry name" value="CALMODULIN LIKE 3"/>
    <property type="match status" value="1"/>
</dbReference>
<dbReference type="Proteomes" id="UP000507245">
    <property type="component" value="Unassembled WGS sequence"/>
</dbReference>
<sequence>MSHELSDEQVEKLKQAFDNFDKDGNGTITTDEVSNVMTSIGQQSPSEEELEEFIQQMGGEDGRVRFDQFLKFMAKFMNAQ</sequence>
<gene>
    <name evidence="4" type="ORF">CURHAP_LOCUS31813</name>
    <name evidence="5" type="ORF">ORAREDHAP_LOCUS31429</name>
</gene>
<dbReference type="EMBL" id="CAEKKB010000005">
    <property type="protein sequence ID" value="CAB4309985.1"/>
    <property type="molecule type" value="Genomic_DNA"/>
</dbReference>
<dbReference type="InterPro" id="IPR011992">
    <property type="entry name" value="EF-hand-dom_pair"/>
</dbReference>
<dbReference type="GO" id="GO:0005509">
    <property type="term" value="F:calcium ion binding"/>
    <property type="evidence" value="ECO:0007669"/>
    <property type="project" value="InterPro"/>
</dbReference>
<name>A0A6J5USJ0_PRUAR</name>
<evidence type="ECO:0000259" key="3">
    <source>
        <dbReference type="PROSITE" id="PS50222"/>
    </source>
</evidence>
<dbReference type="GO" id="GO:0016460">
    <property type="term" value="C:myosin II complex"/>
    <property type="evidence" value="ECO:0007669"/>
    <property type="project" value="TreeGrafter"/>
</dbReference>
<dbReference type="InterPro" id="IPR050230">
    <property type="entry name" value="CALM/Myosin/TropC-like"/>
</dbReference>
<dbReference type="CDD" id="cd00051">
    <property type="entry name" value="EFh"/>
    <property type="match status" value="1"/>
</dbReference>
<feature type="domain" description="EF-hand" evidence="3">
    <location>
        <begin position="8"/>
        <end position="43"/>
    </location>
</feature>
<evidence type="ECO:0000313" key="6">
    <source>
        <dbReference type="Proteomes" id="UP000507222"/>
    </source>
</evidence>
<dbReference type="InterPro" id="IPR018247">
    <property type="entry name" value="EF_Hand_1_Ca_BS"/>
</dbReference>
<evidence type="ECO:0000256" key="2">
    <source>
        <dbReference type="ARBA" id="ARBA00022837"/>
    </source>
</evidence>
<dbReference type="Proteomes" id="UP000507222">
    <property type="component" value="Unassembled WGS sequence"/>
</dbReference>
<proteinExistence type="predicted"/>
<keyword evidence="7" id="KW-1185">Reference proteome</keyword>
<dbReference type="SMART" id="SM00054">
    <property type="entry name" value="EFh"/>
    <property type="match status" value="1"/>
</dbReference>
<dbReference type="PANTHER" id="PTHR23048">
    <property type="entry name" value="MYOSIN LIGHT CHAIN 1, 3"/>
    <property type="match status" value="1"/>
</dbReference>
<keyword evidence="1" id="KW-0677">Repeat</keyword>
<evidence type="ECO:0000313" key="5">
    <source>
        <dbReference type="EMBL" id="CAB4309985.1"/>
    </source>
</evidence>
<organism evidence="4 6">
    <name type="scientific">Prunus armeniaca</name>
    <name type="common">Apricot</name>
    <name type="synonym">Armeniaca vulgaris</name>
    <dbReference type="NCBI Taxonomy" id="36596"/>
    <lineage>
        <taxon>Eukaryota</taxon>
        <taxon>Viridiplantae</taxon>
        <taxon>Streptophyta</taxon>
        <taxon>Embryophyta</taxon>
        <taxon>Tracheophyta</taxon>
        <taxon>Spermatophyta</taxon>
        <taxon>Magnoliopsida</taxon>
        <taxon>eudicotyledons</taxon>
        <taxon>Gunneridae</taxon>
        <taxon>Pentapetalae</taxon>
        <taxon>rosids</taxon>
        <taxon>fabids</taxon>
        <taxon>Rosales</taxon>
        <taxon>Rosaceae</taxon>
        <taxon>Amygdaloideae</taxon>
        <taxon>Amygdaleae</taxon>
        <taxon>Prunus</taxon>
    </lineage>
</organism>
<protein>
    <recommendedName>
        <fullName evidence="3">EF-hand domain-containing protein</fullName>
    </recommendedName>
</protein>
<dbReference type="FunFam" id="1.10.238.10:FF:000178">
    <property type="entry name" value="Calmodulin-2 A"/>
    <property type="match status" value="1"/>
</dbReference>
<dbReference type="Pfam" id="PF13499">
    <property type="entry name" value="EF-hand_7"/>
    <property type="match status" value="1"/>
</dbReference>
<dbReference type="SUPFAM" id="SSF47473">
    <property type="entry name" value="EF-hand"/>
    <property type="match status" value="1"/>
</dbReference>
<evidence type="ECO:0000256" key="1">
    <source>
        <dbReference type="ARBA" id="ARBA00022737"/>
    </source>
</evidence>
<dbReference type="AlphaFoldDB" id="A0A6J5USJ0"/>
<reference evidence="7" key="1">
    <citation type="journal article" date="2020" name="Genome Biol.">
        <title>Gamete binning: chromosome-level and haplotype-resolved genome assembly enabled by high-throughput single-cell sequencing of gamete genomes.</title>
        <authorList>
            <person name="Campoy J.A."/>
            <person name="Sun H."/>
            <person name="Goel M."/>
            <person name="Jiao W.-B."/>
            <person name="Folz-Donahue K."/>
            <person name="Wang N."/>
            <person name="Rubio M."/>
            <person name="Liu C."/>
            <person name="Kukat C."/>
            <person name="Ruiz D."/>
            <person name="Huettel B."/>
            <person name="Schneeberger K."/>
        </authorList>
    </citation>
    <scope>NUCLEOTIDE SEQUENCE [LARGE SCALE GENOMIC DNA]</scope>
    <source>
        <strain evidence="7">cv. Rojo Pasion</strain>
    </source>
</reference>
<evidence type="ECO:0000313" key="4">
    <source>
        <dbReference type="EMBL" id="CAB4279526.1"/>
    </source>
</evidence>
<keyword evidence="2" id="KW-0106">Calcium</keyword>
<dbReference type="InterPro" id="IPR002048">
    <property type="entry name" value="EF_hand_dom"/>
</dbReference>
<evidence type="ECO:0000313" key="7">
    <source>
        <dbReference type="Proteomes" id="UP000507245"/>
    </source>
</evidence>
<reference evidence="4 6" key="2">
    <citation type="submission" date="2020-05" db="EMBL/GenBank/DDBJ databases">
        <authorList>
            <person name="Campoy J."/>
            <person name="Schneeberger K."/>
            <person name="Spophaly S."/>
        </authorList>
    </citation>
    <scope>NUCLEOTIDE SEQUENCE [LARGE SCALE GENOMIC DNA]</scope>
    <source>
        <strain evidence="4">PruArmRojPasFocal</strain>
    </source>
</reference>
<dbReference type="Gene3D" id="1.10.238.10">
    <property type="entry name" value="EF-hand"/>
    <property type="match status" value="1"/>
</dbReference>
<dbReference type="EMBL" id="CAEKDK010000005">
    <property type="protein sequence ID" value="CAB4279526.1"/>
    <property type="molecule type" value="Genomic_DNA"/>
</dbReference>
<dbReference type="OrthoDB" id="26525at2759"/>
<accession>A0A6J5USJ0</accession>